<keyword evidence="2" id="KW-1185">Reference proteome</keyword>
<reference evidence="1 2" key="1">
    <citation type="submission" date="2013-05" db="EMBL/GenBank/DDBJ databases">
        <title>Drechslerella stenobrocha genome reveals carnivorous origination and mechanical trapping mechanism of predatory fungi.</title>
        <authorList>
            <person name="Liu X."/>
            <person name="Zhang W."/>
            <person name="Liu K."/>
        </authorList>
    </citation>
    <scope>NUCLEOTIDE SEQUENCE [LARGE SCALE GENOMIC DNA]</scope>
    <source>
        <strain evidence="1 2">248</strain>
    </source>
</reference>
<dbReference type="AlphaFoldDB" id="W7HU23"/>
<evidence type="ECO:0000313" key="1">
    <source>
        <dbReference type="EMBL" id="EWC43443.1"/>
    </source>
</evidence>
<evidence type="ECO:0000313" key="2">
    <source>
        <dbReference type="Proteomes" id="UP000024837"/>
    </source>
</evidence>
<dbReference type="OrthoDB" id="5282002at2759"/>
<sequence>MHRMIPLCSDAAKGSRPAGNLPIESQERMRKFFDPENLLTRDGWVDYAKANVFVSKSLIGLLCEMNTDASLELALQQAIVLNRITAHEMKLFSCIAALLLRMGKEQVAYDYTRIERLKLTNYGVDTGSQGQARVIQTTLLEEEKARYDIWKDIRGLFDIKAIPSVQRMVVWILLLQRWIEDLEVLNRFQEAEAFFVAKLNRDVVDIIRGYVVQTELVSQRAGLPKREIRGLIEELKQHSVYFLEASCHNCPAFWKCLFEGIMRERADAKGNDGDSVDSHAGKKLPDRLKKGLLDHLKIKHRQSPNLVQKSPATLGQIFIDDDSVREAFKVYYPLWRDTPGAVDLLWDFWKRHPDCARDRAYDEWKHMDRYMHKASEKRKADIHSEHTIY</sequence>
<accession>W7HU23</accession>
<name>W7HU23_9PEZI</name>
<organism evidence="1 2">
    <name type="scientific">Drechslerella stenobrocha 248</name>
    <dbReference type="NCBI Taxonomy" id="1043628"/>
    <lineage>
        <taxon>Eukaryota</taxon>
        <taxon>Fungi</taxon>
        <taxon>Dikarya</taxon>
        <taxon>Ascomycota</taxon>
        <taxon>Pezizomycotina</taxon>
        <taxon>Orbiliomycetes</taxon>
        <taxon>Orbiliales</taxon>
        <taxon>Orbiliaceae</taxon>
        <taxon>Drechslerella</taxon>
    </lineage>
</organism>
<gene>
    <name evidence="1" type="ORF">DRE_07584</name>
</gene>
<dbReference type="Proteomes" id="UP000024837">
    <property type="component" value="Unassembled WGS sequence"/>
</dbReference>
<protein>
    <submittedName>
        <fullName evidence="1">Uncharacterized protein</fullName>
    </submittedName>
</protein>
<proteinExistence type="predicted"/>
<dbReference type="HOGENOM" id="CLU_709851_0_0_1"/>
<dbReference type="EMBL" id="KI966463">
    <property type="protein sequence ID" value="EWC43443.1"/>
    <property type="molecule type" value="Genomic_DNA"/>
</dbReference>